<comment type="similarity">
    <text evidence="2">Belongs to the ribonuclease III family.</text>
</comment>
<evidence type="ECO:0000256" key="8">
    <source>
        <dbReference type="HAMAP-Rule" id="MF_00104"/>
    </source>
</evidence>
<dbReference type="InterPro" id="IPR011907">
    <property type="entry name" value="RNase_III"/>
</dbReference>
<feature type="active site" evidence="8">
    <location>
        <position position="127"/>
    </location>
</feature>
<keyword evidence="8" id="KW-0460">Magnesium</keyword>
<keyword evidence="12" id="KW-1185">Reference proteome</keyword>
<dbReference type="SMART" id="SM00535">
    <property type="entry name" value="RIBOc"/>
    <property type="match status" value="1"/>
</dbReference>
<evidence type="ECO:0000256" key="3">
    <source>
        <dbReference type="ARBA" id="ARBA00022664"/>
    </source>
</evidence>
<dbReference type="PROSITE" id="PS00517">
    <property type="entry name" value="RNASE_3_1"/>
    <property type="match status" value="1"/>
</dbReference>
<gene>
    <name evidence="8 11" type="primary">rnc</name>
    <name evidence="11" type="ORF">KQI20_00940</name>
</gene>
<dbReference type="PANTHER" id="PTHR11207">
    <property type="entry name" value="RIBONUCLEASE III"/>
    <property type="match status" value="1"/>
</dbReference>
<keyword evidence="8" id="KW-0819">tRNA processing</keyword>
<protein>
    <recommendedName>
        <fullName evidence="8">Ribonuclease 3</fullName>
        <ecNumber evidence="8">3.1.26.3</ecNumber>
    </recommendedName>
    <alternativeName>
        <fullName evidence="8">Ribonuclease III</fullName>
        <shortName evidence="8">RNase III</shortName>
    </alternativeName>
</protein>
<evidence type="ECO:0000259" key="9">
    <source>
        <dbReference type="PROSITE" id="PS50137"/>
    </source>
</evidence>
<dbReference type="CDD" id="cd00593">
    <property type="entry name" value="RIBOc"/>
    <property type="match status" value="1"/>
</dbReference>
<feature type="active site" evidence="8">
    <location>
        <position position="55"/>
    </location>
</feature>
<dbReference type="PROSITE" id="PS50137">
    <property type="entry name" value="DS_RBD"/>
    <property type="match status" value="1"/>
</dbReference>
<evidence type="ECO:0000256" key="1">
    <source>
        <dbReference type="ARBA" id="ARBA00000109"/>
    </source>
</evidence>
<feature type="binding site" evidence="8">
    <location>
        <position position="51"/>
    </location>
    <ligand>
        <name>Mg(2+)</name>
        <dbReference type="ChEBI" id="CHEBI:18420"/>
    </ligand>
</feature>
<keyword evidence="8" id="KW-0699">rRNA-binding</keyword>
<accession>A0ABS6DTI3</accession>
<comment type="subunit">
    <text evidence="8">Homodimer.</text>
</comment>
<evidence type="ECO:0000313" key="11">
    <source>
        <dbReference type="EMBL" id="MBU5334992.1"/>
    </source>
</evidence>
<comment type="catalytic activity">
    <reaction evidence="1 8">
        <text>Endonucleolytic cleavage to 5'-phosphomonoester.</text>
        <dbReference type="EC" id="3.1.26.3"/>
    </reaction>
</comment>
<keyword evidence="4 8" id="KW-0540">Nuclease</keyword>
<dbReference type="InterPro" id="IPR000999">
    <property type="entry name" value="RNase_III_dom"/>
</dbReference>
<proteinExistence type="inferred from homology"/>
<keyword evidence="7 8" id="KW-0694">RNA-binding</keyword>
<feature type="binding site" evidence="8">
    <location>
        <position position="127"/>
    </location>
    <ligand>
        <name>Mg(2+)</name>
        <dbReference type="ChEBI" id="CHEBI:18420"/>
    </ligand>
</feature>
<keyword evidence="8" id="KW-0479">Metal-binding</keyword>
<dbReference type="Pfam" id="PF14622">
    <property type="entry name" value="Ribonucleas_3_3"/>
    <property type="match status" value="1"/>
</dbReference>
<keyword evidence="8" id="KW-0963">Cytoplasm</keyword>
<keyword evidence="6 8" id="KW-0378">Hydrolase</keyword>
<comment type="function">
    <text evidence="8">Digests double-stranded RNA. Involved in the processing of primary rRNA transcript to yield the immediate precursors to the large and small rRNAs (23S and 16S). Processes some mRNAs, and tRNAs when they are encoded in the rRNA operon. Processes pre-crRNA and tracrRNA of type II CRISPR loci if present in the organism.</text>
</comment>
<sequence length="233" mass="26523">MKISRKILNNIKLFEENINYEFKNKEYILEALTHSSYSNENKNYAFNERLEFLGDSVLSIVISDYLFKKETKLPEGELTKIRANIVCEESLSEVSKDIHLGTYMLLGKGEEATGGRERISILADALEAVIAAIYLDGGIEYARKFILTYMEKIINDSIKGKIFRDYKTCLQEVLQSNGENNIWYKLIEEKGPDHNKRFVMEVGINDTVLGVGEGKSKKDAEQVAAKCALDKKM</sequence>
<name>A0ABS6DTI3_9FIRM</name>
<dbReference type="NCBIfam" id="TIGR02191">
    <property type="entry name" value="RNaseIII"/>
    <property type="match status" value="1"/>
</dbReference>
<dbReference type="HAMAP" id="MF_00104">
    <property type="entry name" value="RNase_III"/>
    <property type="match status" value="1"/>
</dbReference>
<dbReference type="Pfam" id="PF00035">
    <property type="entry name" value="dsrm"/>
    <property type="match status" value="1"/>
</dbReference>
<reference evidence="11 12" key="1">
    <citation type="submission" date="2021-06" db="EMBL/GenBank/DDBJ databases">
        <authorList>
            <person name="Sun Q."/>
            <person name="Li D."/>
        </authorList>
    </citation>
    <scope>NUCLEOTIDE SEQUENCE [LARGE SCALE GENOMIC DNA]</scope>
    <source>
        <strain evidence="11 12">N19</strain>
    </source>
</reference>
<organism evidence="11 12">
    <name type="scientific">Intestinibacter bartlettii</name>
    <dbReference type="NCBI Taxonomy" id="261299"/>
    <lineage>
        <taxon>Bacteria</taxon>
        <taxon>Bacillati</taxon>
        <taxon>Bacillota</taxon>
        <taxon>Clostridia</taxon>
        <taxon>Peptostreptococcales</taxon>
        <taxon>Peptostreptococcaceae</taxon>
        <taxon>Intestinibacter</taxon>
    </lineage>
</organism>
<dbReference type="RefSeq" id="WP_216568153.1">
    <property type="nucleotide sequence ID" value="NZ_JAHLOQ010000001.1"/>
</dbReference>
<evidence type="ECO:0000313" key="12">
    <source>
        <dbReference type="Proteomes" id="UP001196301"/>
    </source>
</evidence>
<feature type="domain" description="DRBM" evidence="9">
    <location>
        <begin position="165"/>
        <end position="233"/>
    </location>
</feature>
<comment type="subcellular location">
    <subcellularLocation>
        <location evidence="8">Cytoplasm</location>
    </subcellularLocation>
</comment>
<evidence type="ECO:0000259" key="10">
    <source>
        <dbReference type="PROSITE" id="PS50142"/>
    </source>
</evidence>
<dbReference type="CDD" id="cd10845">
    <property type="entry name" value="DSRM_RNAse_III_family"/>
    <property type="match status" value="1"/>
</dbReference>
<evidence type="ECO:0000256" key="4">
    <source>
        <dbReference type="ARBA" id="ARBA00022722"/>
    </source>
</evidence>
<comment type="cofactor">
    <cofactor evidence="8">
        <name>Mg(2+)</name>
        <dbReference type="ChEBI" id="CHEBI:18420"/>
    </cofactor>
</comment>
<dbReference type="PANTHER" id="PTHR11207:SF0">
    <property type="entry name" value="RIBONUCLEASE 3"/>
    <property type="match status" value="1"/>
</dbReference>
<dbReference type="Proteomes" id="UP001196301">
    <property type="component" value="Unassembled WGS sequence"/>
</dbReference>
<dbReference type="EMBL" id="JAHLOQ010000001">
    <property type="protein sequence ID" value="MBU5334992.1"/>
    <property type="molecule type" value="Genomic_DNA"/>
</dbReference>
<dbReference type="InterPro" id="IPR014720">
    <property type="entry name" value="dsRBD_dom"/>
</dbReference>
<feature type="binding site" evidence="8">
    <location>
        <position position="124"/>
    </location>
    <ligand>
        <name>Mg(2+)</name>
        <dbReference type="ChEBI" id="CHEBI:18420"/>
    </ligand>
</feature>
<keyword evidence="8" id="KW-0698">rRNA processing</keyword>
<dbReference type="PROSITE" id="PS50142">
    <property type="entry name" value="RNASE_3_2"/>
    <property type="match status" value="1"/>
</dbReference>
<evidence type="ECO:0000256" key="6">
    <source>
        <dbReference type="ARBA" id="ARBA00022801"/>
    </source>
</evidence>
<evidence type="ECO:0000256" key="7">
    <source>
        <dbReference type="ARBA" id="ARBA00022884"/>
    </source>
</evidence>
<evidence type="ECO:0000256" key="2">
    <source>
        <dbReference type="ARBA" id="ARBA00010183"/>
    </source>
</evidence>
<dbReference type="SMART" id="SM00358">
    <property type="entry name" value="DSRM"/>
    <property type="match status" value="1"/>
</dbReference>
<dbReference type="GO" id="GO:0004525">
    <property type="term" value="F:ribonuclease III activity"/>
    <property type="evidence" value="ECO:0007669"/>
    <property type="project" value="UniProtKB-EC"/>
</dbReference>
<keyword evidence="3 8" id="KW-0507">mRNA processing</keyword>
<feature type="domain" description="RNase III" evidence="10">
    <location>
        <begin position="11"/>
        <end position="138"/>
    </location>
</feature>
<comment type="caution">
    <text evidence="11">The sequence shown here is derived from an EMBL/GenBank/DDBJ whole genome shotgun (WGS) entry which is preliminary data.</text>
</comment>
<keyword evidence="5 8" id="KW-0255">Endonuclease</keyword>
<dbReference type="EC" id="3.1.26.3" evidence="8"/>
<evidence type="ECO:0000256" key="5">
    <source>
        <dbReference type="ARBA" id="ARBA00022759"/>
    </source>
</evidence>